<keyword evidence="4" id="KW-0413">Isomerase</keyword>
<name>A0ABV5RFI1_9ACTN</name>
<sequence>METTGIADHIRSLAGAGHLLAAAAEQAGPGAPVPTCPGWQVRDLLRHTGMVHRWATAYVIEGHTAYHPDGGEPDLDGGALLDWFREGHGGLVAALAGAPADLECWTFLPAPSPLAFWARRQAHETTIHRVDAESARGGPLSPVAAGLALDGIDELLRGFHARPKSRVRTDVPRTLRVRAADTDAAWTVRLSAEPPQAVRTTEAGEPEDGSADCELNGTAEDLYLTLWNRKPLTTVAVSGDRGLARLWCENSGIT</sequence>
<evidence type="ECO:0000259" key="3">
    <source>
        <dbReference type="Pfam" id="PF11716"/>
    </source>
</evidence>
<dbReference type="InterPro" id="IPR034660">
    <property type="entry name" value="DinB/YfiT-like"/>
</dbReference>
<evidence type="ECO:0000259" key="2">
    <source>
        <dbReference type="Pfam" id="PF07398"/>
    </source>
</evidence>
<comment type="caution">
    <text evidence="4">The sequence shown here is derived from an EMBL/GenBank/DDBJ whole genome shotgun (WGS) entry which is preliminary data.</text>
</comment>
<dbReference type="PANTHER" id="PTHR40758">
    <property type="entry name" value="CONSERVED PROTEIN"/>
    <property type="match status" value="1"/>
</dbReference>
<keyword evidence="5" id="KW-1185">Reference proteome</keyword>
<proteinExistence type="predicted"/>
<dbReference type="InterPro" id="IPR017517">
    <property type="entry name" value="Maleyloyr_isom"/>
</dbReference>
<reference evidence="4 5" key="1">
    <citation type="submission" date="2024-09" db="EMBL/GenBank/DDBJ databases">
        <authorList>
            <person name="Sun Q."/>
            <person name="Mori K."/>
        </authorList>
    </citation>
    <scope>NUCLEOTIDE SEQUENCE [LARGE SCALE GENOMIC DNA]</scope>
    <source>
        <strain evidence="4 5">JCM 3331</strain>
    </source>
</reference>
<evidence type="ECO:0000313" key="4">
    <source>
        <dbReference type="EMBL" id="MFB9576557.1"/>
    </source>
</evidence>
<dbReference type="NCBIfam" id="TIGR03083">
    <property type="entry name" value="maleylpyruvate isomerase family mycothiol-dependent enzyme"/>
    <property type="match status" value="1"/>
</dbReference>
<dbReference type="Proteomes" id="UP001589710">
    <property type="component" value="Unassembled WGS sequence"/>
</dbReference>
<dbReference type="EMBL" id="JBHMCG010000134">
    <property type="protein sequence ID" value="MFB9576557.1"/>
    <property type="molecule type" value="Genomic_DNA"/>
</dbReference>
<protein>
    <submittedName>
        <fullName evidence="4">Maleylpyruvate isomerase family mycothiol-dependent enzyme</fullName>
    </submittedName>
</protein>
<accession>A0ABV5RFI1</accession>
<dbReference type="PANTHER" id="PTHR40758:SF1">
    <property type="entry name" value="CONSERVED PROTEIN"/>
    <property type="match status" value="1"/>
</dbReference>
<dbReference type="RefSeq" id="WP_345510989.1">
    <property type="nucleotide sequence ID" value="NZ_BAAAXD010000009.1"/>
</dbReference>
<dbReference type="InterPro" id="IPR010872">
    <property type="entry name" value="MDMPI_C-term_domain"/>
</dbReference>
<organism evidence="4 5">
    <name type="scientific">Streptomyces yanii</name>
    <dbReference type="NCBI Taxonomy" id="78510"/>
    <lineage>
        <taxon>Bacteria</taxon>
        <taxon>Bacillati</taxon>
        <taxon>Actinomycetota</taxon>
        <taxon>Actinomycetes</taxon>
        <taxon>Kitasatosporales</taxon>
        <taxon>Streptomycetaceae</taxon>
        <taxon>Streptomyces</taxon>
    </lineage>
</organism>
<dbReference type="GO" id="GO:0016853">
    <property type="term" value="F:isomerase activity"/>
    <property type="evidence" value="ECO:0007669"/>
    <property type="project" value="UniProtKB-KW"/>
</dbReference>
<dbReference type="SUPFAM" id="SSF109854">
    <property type="entry name" value="DinB/YfiT-like putative metalloenzymes"/>
    <property type="match status" value="1"/>
</dbReference>
<feature type="domain" description="Mycothiol-dependent maleylpyruvate isomerase metal-binding" evidence="3">
    <location>
        <begin position="18"/>
        <end position="132"/>
    </location>
</feature>
<dbReference type="Pfam" id="PF11716">
    <property type="entry name" value="MDMPI_N"/>
    <property type="match status" value="1"/>
</dbReference>
<feature type="region of interest" description="Disordered" evidence="1">
    <location>
        <begin position="194"/>
        <end position="214"/>
    </location>
</feature>
<dbReference type="Pfam" id="PF07398">
    <property type="entry name" value="MDMPI_C"/>
    <property type="match status" value="1"/>
</dbReference>
<dbReference type="InterPro" id="IPR024344">
    <property type="entry name" value="MDMPI_metal-binding"/>
</dbReference>
<evidence type="ECO:0000256" key="1">
    <source>
        <dbReference type="SAM" id="MobiDB-lite"/>
    </source>
</evidence>
<evidence type="ECO:0000313" key="5">
    <source>
        <dbReference type="Proteomes" id="UP001589710"/>
    </source>
</evidence>
<gene>
    <name evidence="4" type="ORF">ACFFTL_30805</name>
</gene>
<feature type="domain" description="MDMPI C-terminal" evidence="2">
    <location>
        <begin position="147"/>
        <end position="244"/>
    </location>
</feature>